<feature type="compositionally biased region" description="Basic and acidic residues" evidence="6">
    <location>
        <begin position="539"/>
        <end position="562"/>
    </location>
</feature>
<dbReference type="InterPro" id="IPR000116">
    <property type="entry name" value="HMGA"/>
</dbReference>
<evidence type="ECO:0000256" key="6">
    <source>
        <dbReference type="SAM" id="MobiDB-lite"/>
    </source>
</evidence>
<dbReference type="AlphaFoldDB" id="A0A6A6C0S6"/>
<feature type="coiled-coil region" evidence="5">
    <location>
        <begin position="15"/>
        <end position="154"/>
    </location>
</feature>
<dbReference type="OrthoDB" id="3647228at2759"/>
<keyword evidence="4" id="KW-0539">Nucleus</keyword>
<evidence type="ECO:0000256" key="3">
    <source>
        <dbReference type="ARBA" id="ARBA00023125"/>
    </source>
</evidence>
<evidence type="ECO:0000256" key="1">
    <source>
        <dbReference type="ARBA" id="ARBA00004123"/>
    </source>
</evidence>
<dbReference type="Proteomes" id="UP000799537">
    <property type="component" value="Unassembled WGS sequence"/>
</dbReference>
<feature type="compositionally biased region" description="Acidic residues" evidence="6">
    <location>
        <begin position="286"/>
        <end position="296"/>
    </location>
</feature>
<dbReference type="InterPro" id="IPR017956">
    <property type="entry name" value="AT_hook_DNA-bd_motif"/>
</dbReference>
<keyword evidence="8" id="KW-1185">Reference proteome</keyword>
<feature type="compositionally biased region" description="Low complexity" evidence="6">
    <location>
        <begin position="449"/>
        <end position="461"/>
    </location>
</feature>
<dbReference type="GO" id="GO:0005634">
    <property type="term" value="C:nucleus"/>
    <property type="evidence" value="ECO:0007669"/>
    <property type="project" value="UniProtKB-SubCell"/>
</dbReference>
<evidence type="ECO:0000256" key="2">
    <source>
        <dbReference type="ARBA" id="ARBA00022737"/>
    </source>
</evidence>
<keyword evidence="3" id="KW-0238">DNA-binding</keyword>
<dbReference type="EMBL" id="ML993639">
    <property type="protein sequence ID" value="KAF2159306.1"/>
    <property type="molecule type" value="Genomic_DNA"/>
</dbReference>
<gene>
    <name evidence="7" type="ORF">M409DRAFT_30183</name>
</gene>
<dbReference type="PRINTS" id="PR00930">
    <property type="entry name" value="HIGHMOBLTYIY"/>
</dbReference>
<sequence length="611" mass="67136">MAPNRPTSPTGMLWAHQLKREHGFLLDRMKKLESEITKVESTAKSAKDATASHDIAAIASKVKALSEDGGSKATEQLREEVMERLENIAAEMEAITLKVAAIDEDSESVEEERRRAFSNEKALLKRVKEVEEHLNQYEKNLNRIGDQVNEQQMDVIRAQLADLLDQVKGEGAERGAFKDSLQVLEQVTRELKKDNEKLVKEIKALRKRPVAPTVAVQPTAMVASAPKSAYNALPVIDRDEQATTNRMPPPPPAIQKGVKRVFGTACSACRKSHLRCTHGSNAAGAVEEDAEEEDIPEAPAPRRTGAANTKSNPAPTRKENTRTAKAIKQEAAEAQGLQATTKAPAARGLQREIQDLRSASQFIKKEADTQRPVQKQVIASGRGWVVERTPSDGQNAEPAQTSQDSTKGLTAAERVKRGRGRPRKNPQEPPPQASAAPKRGRGRPPKNPSQISTQVTQTSQTDTPKRGRGRPRKDATQLLKLVETPKRERGRGRPRKDAAQTPAAVRSSPPPRQIKQEFVESRQQPLRDVTAAQTTERPMPVKKEPGREKKQSALEALREKLAAGRSGGMGSSSSVLSSAQPSPPKRKAVEPPAQQRRPKRRTMEQDVDDDD</sequence>
<evidence type="ECO:0000313" key="8">
    <source>
        <dbReference type="Proteomes" id="UP000799537"/>
    </source>
</evidence>
<dbReference type="GeneID" id="54563072"/>
<feature type="compositionally biased region" description="Low complexity" evidence="6">
    <location>
        <begin position="571"/>
        <end position="580"/>
    </location>
</feature>
<keyword evidence="5" id="KW-0175">Coiled coil</keyword>
<keyword evidence="2" id="KW-0677">Repeat</keyword>
<evidence type="ECO:0000256" key="4">
    <source>
        <dbReference type="ARBA" id="ARBA00023242"/>
    </source>
</evidence>
<feature type="compositionally biased region" description="Basic and acidic residues" evidence="6">
    <location>
        <begin position="316"/>
        <end position="331"/>
    </location>
</feature>
<dbReference type="GO" id="GO:0000785">
    <property type="term" value="C:chromatin"/>
    <property type="evidence" value="ECO:0007669"/>
    <property type="project" value="InterPro"/>
</dbReference>
<dbReference type="Pfam" id="PF02178">
    <property type="entry name" value="AT_hook"/>
    <property type="match status" value="4"/>
</dbReference>
<comment type="subcellular location">
    <subcellularLocation>
        <location evidence="1">Nucleus</location>
    </subcellularLocation>
</comment>
<name>A0A6A6C0S6_ZASCE</name>
<dbReference type="GO" id="GO:0003677">
    <property type="term" value="F:DNA binding"/>
    <property type="evidence" value="ECO:0007669"/>
    <property type="project" value="UniProtKB-KW"/>
</dbReference>
<dbReference type="InterPro" id="IPR000637">
    <property type="entry name" value="HMGI/Y_DNA-bd_CS"/>
</dbReference>
<reference evidence="7" key="1">
    <citation type="journal article" date="2020" name="Stud. Mycol.">
        <title>101 Dothideomycetes genomes: a test case for predicting lifestyles and emergence of pathogens.</title>
        <authorList>
            <person name="Haridas S."/>
            <person name="Albert R."/>
            <person name="Binder M."/>
            <person name="Bloem J."/>
            <person name="Labutti K."/>
            <person name="Salamov A."/>
            <person name="Andreopoulos B."/>
            <person name="Baker S."/>
            <person name="Barry K."/>
            <person name="Bills G."/>
            <person name="Bluhm B."/>
            <person name="Cannon C."/>
            <person name="Castanera R."/>
            <person name="Culley D."/>
            <person name="Daum C."/>
            <person name="Ezra D."/>
            <person name="Gonzalez J."/>
            <person name="Henrissat B."/>
            <person name="Kuo A."/>
            <person name="Liang C."/>
            <person name="Lipzen A."/>
            <person name="Lutzoni F."/>
            <person name="Magnuson J."/>
            <person name="Mondo S."/>
            <person name="Nolan M."/>
            <person name="Ohm R."/>
            <person name="Pangilinan J."/>
            <person name="Park H.-J."/>
            <person name="Ramirez L."/>
            <person name="Alfaro M."/>
            <person name="Sun H."/>
            <person name="Tritt A."/>
            <person name="Yoshinaga Y."/>
            <person name="Zwiers L.-H."/>
            <person name="Turgeon B."/>
            <person name="Goodwin S."/>
            <person name="Spatafora J."/>
            <person name="Crous P."/>
            <person name="Grigoriev I."/>
        </authorList>
    </citation>
    <scope>NUCLEOTIDE SEQUENCE</scope>
    <source>
        <strain evidence="7">ATCC 36951</strain>
    </source>
</reference>
<dbReference type="PRINTS" id="PR00929">
    <property type="entry name" value="ATHOOK"/>
</dbReference>
<evidence type="ECO:0000313" key="7">
    <source>
        <dbReference type="EMBL" id="KAF2159306.1"/>
    </source>
</evidence>
<dbReference type="SMART" id="SM00384">
    <property type="entry name" value="AT_hook"/>
    <property type="match status" value="4"/>
</dbReference>
<organism evidence="7 8">
    <name type="scientific">Zasmidium cellare ATCC 36951</name>
    <dbReference type="NCBI Taxonomy" id="1080233"/>
    <lineage>
        <taxon>Eukaryota</taxon>
        <taxon>Fungi</taxon>
        <taxon>Dikarya</taxon>
        <taxon>Ascomycota</taxon>
        <taxon>Pezizomycotina</taxon>
        <taxon>Dothideomycetes</taxon>
        <taxon>Dothideomycetidae</taxon>
        <taxon>Mycosphaerellales</taxon>
        <taxon>Mycosphaerellaceae</taxon>
        <taxon>Zasmidium</taxon>
    </lineage>
</organism>
<feature type="compositionally biased region" description="Polar residues" evidence="6">
    <location>
        <begin position="391"/>
        <end position="408"/>
    </location>
</feature>
<accession>A0A6A6C0S6</accession>
<feature type="region of interest" description="Disordered" evidence="6">
    <location>
        <begin position="281"/>
        <end position="611"/>
    </location>
</feature>
<protein>
    <submittedName>
        <fullName evidence="7">Uncharacterized protein</fullName>
    </submittedName>
</protein>
<feature type="coiled-coil region" evidence="5">
    <location>
        <begin position="181"/>
        <end position="208"/>
    </location>
</feature>
<dbReference type="GO" id="GO:0006355">
    <property type="term" value="P:regulation of DNA-templated transcription"/>
    <property type="evidence" value="ECO:0007669"/>
    <property type="project" value="InterPro"/>
</dbReference>
<evidence type="ECO:0000256" key="5">
    <source>
        <dbReference type="SAM" id="Coils"/>
    </source>
</evidence>
<proteinExistence type="predicted"/>
<dbReference type="RefSeq" id="XP_033660195.1">
    <property type="nucleotide sequence ID" value="XM_033809800.1"/>
</dbReference>
<dbReference type="PROSITE" id="PS00354">
    <property type="entry name" value="HMGI_Y"/>
    <property type="match status" value="1"/>
</dbReference>